<sequence>MLNDNMARWIVIGLGKRAAASVGTAPAAVLAVGTAVYVVPFVLFAWLAGWLADRYSKRSVVISWKFAEILIGIVAALAIAWGAGSGVVLG</sequence>
<gene>
    <name evidence="2" type="ORF">S01H1_55743</name>
</gene>
<organism evidence="2">
    <name type="scientific">marine sediment metagenome</name>
    <dbReference type="NCBI Taxonomy" id="412755"/>
    <lineage>
        <taxon>unclassified sequences</taxon>
        <taxon>metagenomes</taxon>
        <taxon>ecological metagenomes</taxon>
    </lineage>
</organism>
<protein>
    <submittedName>
        <fullName evidence="2">Uncharacterized protein</fullName>
    </submittedName>
</protein>
<evidence type="ECO:0000256" key="1">
    <source>
        <dbReference type="SAM" id="Phobius"/>
    </source>
</evidence>
<keyword evidence="1" id="KW-0812">Transmembrane</keyword>
<feature type="transmembrane region" description="Helical" evidence="1">
    <location>
        <begin position="27"/>
        <end position="48"/>
    </location>
</feature>
<feature type="non-terminal residue" evidence="2">
    <location>
        <position position="90"/>
    </location>
</feature>
<name>X0XQI0_9ZZZZ</name>
<accession>X0XQI0</accession>
<keyword evidence="1" id="KW-0472">Membrane</keyword>
<dbReference type="InterPro" id="IPR036259">
    <property type="entry name" value="MFS_trans_sf"/>
</dbReference>
<dbReference type="SUPFAM" id="SSF103473">
    <property type="entry name" value="MFS general substrate transporter"/>
    <property type="match status" value="1"/>
</dbReference>
<evidence type="ECO:0000313" key="2">
    <source>
        <dbReference type="EMBL" id="GAG27131.1"/>
    </source>
</evidence>
<dbReference type="EMBL" id="BARS01036248">
    <property type="protein sequence ID" value="GAG27131.1"/>
    <property type="molecule type" value="Genomic_DNA"/>
</dbReference>
<proteinExistence type="predicted"/>
<feature type="transmembrane region" description="Helical" evidence="1">
    <location>
        <begin position="69"/>
        <end position="89"/>
    </location>
</feature>
<dbReference type="AlphaFoldDB" id="X0XQI0"/>
<comment type="caution">
    <text evidence="2">The sequence shown here is derived from an EMBL/GenBank/DDBJ whole genome shotgun (WGS) entry which is preliminary data.</text>
</comment>
<reference evidence="2" key="1">
    <citation type="journal article" date="2014" name="Front. Microbiol.">
        <title>High frequency of phylogenetically diverse reductive dehalogenase-homologous genes in deep subseafloor sedimentary metagenomes.</title>
        <authorList>
            <person name="Kawai M."/>
            <person name="Futagami T."/>
            <person name="Toyoda A."/>
            <person name="Takaki Y."/>
            <person name="Nishi S."/>
            <person name="Hori S."/>
            <person name="Arai W."/>
            <person name="Tsubouchi T."/>
            <person name="Morono Y."/>
            <person name="Uchiyama I."/>
            <person name="Ito T."/>
            <person name="Fujiyama A."/>
            <person name="Inagaki F."/>
            <person name="Takami H."/>
        </authorList>
    </citation>
    <scope>NUCLEOTIDE SEQUENCE</scope>
    <source>
        <strain evidence="2">Expedition CK06-06</strain>
    </source>
</reference>
<keyword evidence="1" id="KW-1133">Transmembrane helix</keyword>